<sequence>MLARPGAFPDPQTPLAGRAAYTTSKLAAIYLVHEWARRLPPGIDIVAHNPGLVPGTGLAREAGPLARFLMNVASRPMALTPLADTVDGAGRKLADVILGRTEVPSGSYIDRTHVARSSGESYDESRERALFDHLRKIGA</sequence>
<dbReference type="EMBL" id="JAUSUZ010000001">
    <property type="protein sequence ID" value="MDQ0363998.1"/>
    <property type="molecule type" value="Genomic_DNA"/>
</dbReference>
<protein>
    <submittedName>
        <fullName evidence="1">NAD(P)-dependent dehydrogenase (Short-subunit alcohol dehydrogenase family)</fullName>
    </submittedName>
</protein>
<accession>A0AAE3VU50</accession>
<gene>
    <name evidence="1" type="ORF">J2S42_000667</name>
</gene>
<dbReference type="AlphaFoldDB" id="A0AAE3VU50"/>
<evidence type="ECO:0000313" key="2">
    <source>
        <dbReference type="Proteomes" id="UP001240236"/>
    </source>
</evidence>
<evidence type="ECO:0000313" key="1">
    <source>
        <dbReference type="EMBL" id="MDQ0363998.1"/>
    </source>
</evidence>
<organism evidence="1 2">
    <name type="scientific">Catenuloplanes indicus</name>
    <dbReference type="NCBI Taxonomy" id="137267"/>
    <lineage>
        <taxon>Bacteria</taxon>
        <taxon>Bacillati</taxon>
        <taxon>Actinomycetota</taxon>
        <taxon>Actinomycetes</taxon>
        <taxon>Micromonosporales</taxon>
        <taxon>Micromonosporaceae</taxon>
        <taxon>Catenuloplanes</taxon>
    </lineage>
</organism>
<reference evidence="1 2" key="1">
    <citation type="submission" date="2023-07" db="EMBL/GenBank/DDBJ databases">
        <title>Sequencing the genomes of 1000 actinobacteria strains.</title>
        <authorList>
            <person name="Klenk H.-P."/>
        </authorList>
    </citation>
    <scope>NUCLEOTIDE SEQUENCE [LARGE SCALE GENOMIC DNA]</scope>
    <source>
        <strain evidence="1 2">DSM 44709</strain>
    </source>
</reference>
<keyword evidence="2" id="KW-1185">Reference proteome</keyword>
<dbReference type="InterPro" id="IPR036291">
    <property type="entry name" value="NAD(P)-bd_dom_sf"/>
</dbReference>
<proteinExistence type="predicted"/>
<dbReference type="RefSeq" id="WP_307235060.1">
    <property type="nucleotide sequence ID" value="NZ_JAUSUZ010000001.1"/>
</dbReference>
<comment type="caution">
    <text evidence="1">The sequence shown here is derived from an EMBL/GenBank/DDBJ whole genome shotgun (WGS) entry which is preliminary data.</text>
</comment>
<dbReference type="Proteomes" id="UP001240236">
    <property type="component" value="Unassembled WGS sequence"/>
</dbReference>
<name>A0AAE3VU50_9ACTN</name>
<dbReference type="SUPFAM" id="SSF51735">
    <property type="entry name" value="NAD(P)-binding Rossmann-fold domains"/>
    <property type="match status" value="1"/>
</dbReference>
<dbReference type="Gene3D" id="3.40.50.720">
    <property type="entry name" value="NAD(P)-binding Rossmann-like Domain"/>
    <property type="match status" value="1"/>
</dbReference>